<dbReference type="STRING" id="1938817.SAMN06296008_103247"/>
<feature type="transmembrane region" description="Helical" evidence="1">
    <location>
        <begin position="55"/>
        <end position="76"/>
    </location>
</feature>
<evidence type="ECO:0000259" key="2">
    <source>
        <dbReference type="Pfam" id="PF09335"/>
    </source>
</evidence>
<keyword evidence="1" id="KW-0472">Membrane</keyword>
<dbReference type="PANTHER" id="PTHR42709:SF4">
    <property type="entry name" value="INNER MEMBRANE PROTEIN YQAA"/>
    <property type="match status" value="1"/>
</dbReference>
<name>A0A1W1YQY5_9BURK</name>
<feature type="transmembrane region" description="Helical" evidence="1">
    <location>
        <begin position="132"/>
        <end position="153"/>
    </location>
</feature>
<accession>A0A1W1YQY5</accession>
<dbReference type="Pfam" id="PF09335">
    <property type="entry name" value="VTT_dom"/>
    <property type="match status" value="1"/>
</dbReference>
<dbReference type="RefSeq" id="WP_084282952.1">
    <property type="nucleotide sequence ID" value="NZ_FWXJ01000003.1"/>
</dbReference>
<feature type="transmembrane region" description="Helical" evidence="1">
    <location>
        <begin position="12"/>
        <end position="35"/>
    </location>
</feature>
<reference evidence="3 4" key="1">
    <citation type="submission" date="2017-04" db="EMBL/GenBank/DDBJ databases">
        <authorList>
            <person name="Afonso C.L."/>
            <person name="Miller P.J."/>
            <person name="Scott M.A."/>
            <person name="Spackman E."/>
            <person name="Goraichik I."/>
            <person name="Dimitrov K.M."/>
            <person name="Suarez D.L."/>
            <person name="Swayne D.E."/>
        </authorList>
    </citation>
    <scope>NUCLEOTIDE SEQUENCE [LARGE SCALE GENOMIC DNA]</scope>
    <source>
        <strain evidence="3 4">VK13</strain>
    </source>
</reference>
<keyword evidence="1" id="KW-0812">Transmembrane</keyword>
<dbReference type="Proteomes" id="UP000192708">
    <property type="component" value="Unassembled WGS sequence"/>
</dbReference>
<dbReference type="AlphaFoldDB" id="A0A1W1YQY5"/>
<feature type="transmembrane region" description="Helical" evidence="1">
    <location>
        <begin position="104"/>
        <end position="126"/>
    </location>
</feature>
<proteinExistence type="predicted"/>
<evidence type="ECO:0000313" key="4">
    <source>
        <dbReference type="Proteomes" id="UP000192708"/>
    </source>
</evidence>
<organism evidence="3 4">
    <name type="scientific">Polynucleobacter kasalickyi</name>
    <dbReference type="NCBI Taxonomy" id="1938817"/>
    <lineage>
        <taxon>Bacteria</taxon>
        <taxon>Pseudomonadati</taxon>
        <taxon>Pseudomonadota</taxon>
        <taxon>Betaproteobacteria</taxon>
        <taxon>Burkholderiales</taxon>
        <taxon>Burkholderiaceae</taxon>
        <taxon>Polynucleobacter</taxon>
    </lineage>
</organism>
<evidence type="ECO:0000313" key="3">
    <source>
        <dbReference type="EMBL" id="SMC38211.1"/>
    </source>
</evidence>
<evidence type="ECO:0000256" key="1">
    <source>
        <dbReference type="SAM" id="Phobius"/>
    </source>
</evidence>
<keyword evidence="4" id="KW-1185">Reference proteome</keyword>
<dbReference type="InterPro" id="IPR051311">
    <property type="entry name" value="DedA_domain"/>
</dbReference>
<dbReference type="OrthoDB" id="5419086at2"/>
<feature type="domain" description="VTT" evidence="2">
    <location>
        <begin position="55"/>
        <end position="148"/>
    </location>
</feature>
<dbReference type="InterPro" id="IPR032816">
    <property type="entry name" value="VTT_dom"/>
</dbReference>
<dbReference type="EMBL" id="FWXJ01000003">
    <property type="protein sequence ID" value="SMC38211.1"/>
    <property type="molecule type" value="Genomic_DNA"/>
</dbReference>
<gene>
    <name evidence="3" type="ORF">SAMN06296008_103247</name>
</gene>
<dbReference type="PANTHER" id="PTHR42709">
    <property type="entry name" value="ALKALINE PHOSPHATASE LIKE PROTEIN"/>
    <property type="match status" value="1"/>
</dbReference>
<sequence length="155" mass="17372">MSTYFEAIWQFLSITEVGLFAIGVTSFLASTVLPFGSEPYLLGFLEIHPEKYLDALAIASIANTLGGVSTWYLGALSNRLITSSSKFENHPKLLMYMNKYGSKLLVFSWLPVIGDVLSGLAGWMKLPLTPCFFYMLIGKSVRYIIIVATFLQFRY</sequence>
<protein>
    <submittedName>
        <fullName evidence="3">Membrane protein YqaA, SNARE-associated domain</fullName>
    </submittedName>
</protein>
<keyword evidence="1" id="KW-1133">Transmembrane helix</keyword>